<reference evidence="2 3" key="1">
    <citation type="submission" date="2018-10" db="EMBL/GenBank/DDBJ databases">
        <title>A high-quality apple genome assembly.</title>
        <authorList>
            <person name="Hu J."/>
        </authorList>
    </citation>
    <scope>NUCLEOTIDE SEQUENCE [LARGE SCALE GENOMIC DNA]</scope>
    <source>
        <strain evidence="3">cv. HFTH1</strain>
        <tissue evidence="2">Young leaf</tissue>
    </source>
</reference>
<dbReference type="EMBL" id="RDQH01000329">
    <property type="protein sequence ID" value="RXI03199.1"/>
    <property type="molecule type" value="Genomic_DNA"/>
</dbReference>
<name>A0A498K4M0_MALDO</name>
<dbReference type="AlphaFoldDB" id="A0A498K4M0"/>
<proteinExistence type="predicted"/>
<keyword evidence="3" id="KW-1185">Reference proteome</keyword>
<gene>
    <name evidence="2" type="ORF">DVH24_003851</name>
</gene>
<organism evidence="2 3">
    <name type="scientific">Malus domestica</name>
    <name type="common">Apple</name>
    <name type="synonym">Pyrus malus</name>
    <dbReference type="NCBI Taxonomy" id="3750"/>
    <lineage>
        <taxon>Eukaryota</taxon>
        <taxon>Viridiplantae</taxon>
        <taxon>Streptophyta</taxon>
        <taxon>Embryophyta</taxon>
        <taxon>Tracheophyta</taxon>
        <taxon>Spermatophyta</taxon>
        <taxon>Magnoliopsida</taxon>
        <taxon>eudicotyledons</taxon>
        <taxon>Gunneridae</taxon>
        <taxon>Pentapetalae</taxon>
        <taxon>rosids</taxon>
        <taxon>fabids</taxon>
        <taxon>Rosales</taxon>
        <taxon>Rosaceae</taxon>
        <taxon>Amygdaloideae</taxon>
        <taxon>Maleae</taxon>
        <taxon>Malus</taxon>
    </lineage>
</organism>
<dbReference type="Proteomes" id="UP000290289">
    <property type="component" value="Chromosome 3"/>
</dbReference>
<evidence type="ECO:0000256" key="1">
    <source>
        <dbReference type="SAM" id="MobiDB-lite"/>
    </source>
</evidence>
<comment type="caution">
    <text evidence="2">The sequence shown here is derived from an EMBL/GenBank/DDBJ whole genome shotgun (WGS) entry which is preliminary data.</text>
</comment>
<sequence length="77" mass="8308">MSQSHKGVPKSVPRRLLGSKSGSPLERLATMKSDKVDRVAKMAQWPTLLVAETSSPAEKDEIARLGSCEKSTKLITG</sequence>
<evidence type="ECO:0000313" key="3">
    <source>
        <dbReference type="Proteomes" id="UP000290289"/>
    </source>
</evidence>
<protein>
    <submittedName>
        <fullName evidence="2">Uncharacterized protein</fullName>
    </submittedName>
</protein>
<evidence type="ECO:0000313" key="2">
    <source>
        <dbReference type="EMBL" id="RXI03199.1"/>
    </source>
</evidence>
<accession>A0A498K4M0</accession>
<feature type="region of interest" description="Disordered" evidence="1">
    <location>
        <begin position="1"/>
        <end position="30"/>
    </location>
</feature>